<evidence type="ECO:0000259" key="2">
    <source>
        <dbReference type="Pfam" id="PF05729"/>
    </source>
</evidence>
<dbReference type="Gene3D" id="3.40.50.300">
    <property type="entry name" value="P-loop containing nucleotide triphosphate hydrolases"/>
    <property type="match status" value="1"/>
</dbReference>
<evidence type="ECO:0000313" key="3">
    <source>
        <dbReference type="EMBL" id="MBT9315202.1"/>
    </source>
</evidence>
<dbReference type="InterPro" id="IPR007111">
    <property type="entry name" value="NACHT_NTPase"/>
</dbReference>
<dbReference type="InterPro" id="IPR027417">
    <property type="entry name" value="P-loop_NTPase"/>
</dbReference>
<feature type="domain" description="GUN4-like" evidence="1">
    <location>
        <begin position="361"/>
        <end position="490"/>
    </location>
</feature>
<dbReference type="Gene3D" id="1.25.40.620">
    <property type="match status" value="1"/>
</dbReference>
<dbReference type="Pfam" id="PF05419">
    <property type="entry name" value="GUN4"/>
    <property type="match status" value="1"/>
</dbReference>
<comment type="caution">
    <text evidence="3">The sequence shown here is derived from an EMBL/GenBank/DDBJ whole genome shotgun (WGS) entry which is preliminary data.</text>
</comment>
<accession>A0A947DDR6</accession>
<feature type="domain" description="NACHT" evidence="2">
    <location>
        <begin position="6"/>
        <end position="114"/>
    </location>
</feature>
<dbReference type="InterPro" id="IPR037215">
    <property type="entry name" value="GUN4-like_sf"/>
</dbReference>
<dbReference type="AlphaFoldDB" id="A0A947DDR6"/>
<dbReference type="EMBL" id="JADOES010000010">
    <property type="protein sequence ID" value="MBT9315202.1"/>
    <property type="molecule type" value="Genomic_DNA"/>
</dbReference>
<reference evidence="3" key="2">
    <citation type="journal article" date="2021" name="Mar. Drugs">
        <title>Genome Reduction and Secondary Metabolism of the Marine Sponge-Associated Cyanobacterium Leptothoe.</title>
        <authorList>
            <person name="Konstantinou D."/>
            <person name="Popin R.V."/>
            <person name="Fewer D.P."/>
            <person name="Sivonen K."/>
            <person name="Gkelis S."/>
        </authorList>
    </citation>
    <scope>NUCLEOTIDE SEQUENCE</scope>
    <source>
        <strain evidence="3">TAU-MAC 1115</strain>
    </source>
</reference>
<dbReference type="Proteomes" id="UP000717364">
    <property type="component" value="Unassembled WGS sequence"/>
</dbReference>
<dbReference type="GO" id="GO:0030288">
    <property type="term" value="C:outer membrane-bounded periplasmic space"/>
    <property type="evidence" value="ECO:0007669"/>
    <property type="project" value="TreeGrafter"/>
</dbReference>
<protein>
    <submittedName>
        <fullName evidence="3">GUN4 domain-containing protein</fullName>
    </submittedName>
</protein>
<dbReference type="RefSeq" id="WP_215608275.1">
    <property type="nucleotide sequence ID" value="NZ_JADOES010000010.1"/>
</dbReference>
<dbReference type="GO" id="GO:0046906">
    <property type="term" value="F:tetrapyrrole binding"/>
    <property type="evidence" value="ECO:0007669"/>
    <property type="project" value="TreeGrafter"/>
</dbReference>
<proteinExistence type="predicted"/>
<dbReference type="InterPro" id="IPR008629">
    <property type="entry name" value="GUN4-like"/>
</dbReference>
<keyword evidence="4" id="KW-1185">Reference proteome</keyword>
<name>A0A947DDR6_9CYAN</name>
<dbReference type="PANTHER" id="PTHR34800:SF1">
    <property type="entry name" value="TETRAPYRROLE-BINDING PROTEIN, CHLOROPLASTIC"/>
    <property type="match status" value="1"/>
</dbReference>
<dbReference type="CDD" id="cd16383">
    <property type="entry name" value="GUN4"/>
    <property type="match status" value="1"/>
</dbReference>
<dbReference type="Pfam" id="PF05729">
    <property type="entry name" value="NACHT"/>
    <property type="match status" value="1"/>
</dbReference>
<gene>
    <name evidence="3" type="ORF">IXB50_07170</name>
</gene>
<dbReference type="SUPFAM" id="SSF140869">
    <property type="entry name" value="GUN4-like"/>
    <property type="match status" value="1"/>
</dbReference>
<dbReference type="PANTHER" id="PTHR34800">
    <property type="entry name" value="TETRAPYRROLE-BINDING PROTEIN, CHLOROPLASTIC"/>
    <property type="match status" value="1"/>
</dbReference>
<evidence type="ECO:0000313" key="4">
    <source>
        <dbReference type="Proteomes" id="UP000717364"/>
    </source>
</evidence>
<evidence type="ECO:0000259" key="1">
    <source>
        <dbReference type="Pfam" id="PF05419"/>
    </source>
</evidence>
<dbReference type="Gene3D" id="1.10.10.1770">
    <property type="entry name" value="Gun4-like"/>
    <property type="match status" value="1"/>
</dbReference>
<sequence length="502" mass="56976">MAQADAPDLATLIAEHHLPEISSSLKLDKHWADKLLRQGNALVMIDGFDEVATDQYEAVGAWIDKAVTTYGNSAFFLLTSRPVGYERYKNTQPWMPLEVKAFDDEQRDDFLRRWYLCQAKLSRPGRDLAYVKTVADKAADGLINQLEQRSELAKMADNPLLLCMIATFHRFRPSSELPRQRTKLYQGFCQMLLADRPESKGQPMTLPAEEAQAVLQGVAWAMVQKDTIAIPKTELIGLVQGLMARETDAKAAPQKFIQDVEDVSELFVKRESADEVEFAHRSFQEYLAAVEVKKQGRDQALVNLKEEWQGAVLFYAAQANPTALINTLLARGDRTSLALAYDCWLENPNRVPPDVFSALQKQCYGQLEQYMVEGNWKAADQYTYRLMIQVLGKSYGQGFTAKELLTFPCQDLLRIDGLWVKYSDGKFGFSVQKEIWVQCGGKLDGKWTSEAYESYKKFRIAVGWYQDDKFIGYENLEFNSTDSPLAHLPGWLAHLPIVQLYG</sequence>
<organism evidence="3 4">
    <name type="scientific">Leptothoe spongobia TAU-MAC 1115</name>
    <dbReference type="NCBI Taxonomy" id="1967444"/>
    <lineage>
        <taxon>Bacteria</taxon>
        <taxon>Bacillati</taxon>
        <taxon>Cyanobacteriota</taxon>
        <taxon>Cyanophyceae</taxon>
        <taxon>Nodosilineales</taxon>
        <taxon>Cymatolegaceae</taxon>
        <taxon>Leptothoe</taxon>
        <taxon>Leptothoe spongobia</taxon>
    </lineage>
</organism>
<reference evidence="3" key="1">
    <citation type="submission" date="2020-11" db="EMBL/GenBank/DDBJ databases">
        <authorList>
            <person name="Konstantinou D."/>
            <person name="Gkelis S."/>
            <person name="Popin R."/>
            <person name="Fewer D."/>
            <person name="Sivonen K."/>
        </authorList>
    </citation>
    <scope>NUCLEOTIDE SEQUENCE</scope>
    <source>
        <strain evidence="3">TAU-MAC 1115</strain>
    </source>
</reference>